<evidence type="ECO:0000259" key="1">
    <source>
        <dbReference type="Pfam" id="PF06985"/>
    </source>
</evidence>
<dbReference type="STRING" id="1237896.T0KX97"/>
<dbReference type="Pfam" id="PF26639">
    <property type="entry name" value="Het-6_barrel"/>
    <property type="match status" value="1"/>
</dbReference>
<dbReference type="HOGENOM" id="CLU_004184_7_5_1"/>
<accession>T0KX97</accession>
<dbReference type="OrthoDB" id="4587016at2759"/>
<dbReference type="Proteomes" id="UP000015530">
    <property type="component" value="Unassembled WGS sequence"/>
</dbReference>
<sequence length="617" mass="69699">MRYLGLCLDRPRARDTFAYAPLREGKFIRYIELQPGNYGDPLMCSLHMSGVDSATFEAISYVWGTRSRREIIICDGKRLKITKNLQTALQRVRLPGGTRRLWADSLCINQEDPNERGHQVALMGDIYSKATQVVICVGPDPDDHGHRASTLVDDVNRTVLSICESIDYSPQSIPYARDDDPLRNDQRWESFAALLQLPWFQRGWVVQESGLAKSATILWGNSQISWAPFMRTWRWASRQAPALHVPLFDKIWLSLNPIYDMAFVASHLQESVAWYPKASTSLIAHPLEMIRHSHRLSLSDKRDRVYAFLALAQRLTVSEFQPDNPSYSQTFQETYLAFARKYLNDTKDVTLLNYVHHNADTMSSKLPSWCPRWDLGVHISFITTPSHKLMETRPRSPYTLEILTENVLRTSGVIVDSIAMTSETLTSGITVHGIGLIWEDFRAGQKDVCPYEPDLRLQALVQCLTGGRMYGREAKWYCDYAAYLRELFRLSKDTVIPQAVMDLGNSGEGDVAGVHLIAAEYAHNRKVVATSKGYYALGPGISKKGDLIAVLFGTRGPVVLRESASRKGSYKIIGETFVASKRTYRNTKGVLLPKRLGGDGARDWEDWGAKTNDILLI</sequence>
<dbReference type="PANTHER" id="PTHR24148:SF64">
    <property type="entry name" value="HETEROKARYON INCOMPATIBILITY DOMAIN-CONTAINING PROTEIN"/>
    <property type="match status" value="1"/>
</dbReference>
<evidence type="ECO:0000313" key="3">
    <source>
        <dbReference type="Proteomes" id="UP000015530"/>
    </source>
</evidence>
<proteinExistence type="predicted"/>
<feature type="domain" description="Heterokaryon incompatibility" evidence="1">
    <location>
        <begin position="56"/>
        <end position="208"/>
    </location>
</feature>
<dbReference type="OMA" id="EDSKDWV"/>
<dbReference type="InterPro" id="IPR010730">
    <property type="entry name" value="HET"/>
</dbReference>
<dbReference type="EMBL" id="AMYD01004111">
    <property type="protein sequence ID" value="EQB44041.1"/>
    <property type="molecule type" value="Genomic_DNA"/>
</dbReference>
<dbReference type="AlphaFoldDB" id="T0KX97"/>
<comment type="caution">
    <text evidence="2">The sequence shown here is derived from an EMBL/GenBank/DDBJ whole genome shotgun (WGS) entry which is preliminary data.</text>
</comment>
<evidence type="ECO:0000313" key="2">
    <source>
        <dbReference type="EMBL" id="EQB44041.1"/>
    </source>
</evidence>
<reference evidence="3" key="1">
    <citation type="journal article" date="2013" name="Mol. Plant Microbe Interact.">
        <title>Global aspects of pacC regulation of pathogenicity genes in Colletotrichum gloeosporioides as revealed by transcriptome analysis.</title>
        <authorList>
            <person name="Alkan N."/>
            <person name="Meng X."/>
            <person name="Friedlander G."/>
            <person name="Reuveni E."/>
            <person name="Sukno S."/>
            <person name="Sherman A."/>
            <person name="Thon M."/>
            <person name="Fluhr R."/>
            <person name="Prusky D."/>
        </authorList>
    </citation>
    <scope>NUCLEOTIDE SEQUENCE [LARGE SCALE GENOMIC DNA]</scope>
    <source>
        <strain evidence="3">Cg-14</strain>
    </source>
</reference>
<protein>
    <recommendedName>
        <fullName evidence="1">Heterokaryon incompatibility domain-containing protein</fullName>
    </recommendedName>
</protein>
<dbReference type="Pfam" id="PF06985">
    <property type="entry name" value="HET"/>
    <property type="match status" value="1"/>
</dbReference>
<dbReference type="PANTHER" id="PTHR24148">
    <property type="entry name" value="ANKYRIN REPEAT DOMAIN-CONTAINING PROTEIN 39 HOMOLOG-RELATED"/>
    <property type="match status" value="1"/>
</dbReference>
<organism evidence="2 3">
    <name type="scientific">Colletotrichum gloeosporioides (strain Cg-14)</name>
    <name type="common">Anthracnose fungus</name>
    <name type="synonym">Glomerella cingulata</name>
    <dbReference type="NCBI Taxonomy" id="1237896"/>
    <lineage>
        <taxon>Eukaryota</taxon>
        <taxon>Fungi</taxon>
        <taxon>Dikarya</taxon>
        <taxon>Ascomycota</taxon>
        <taxon>Pezizomycotina</taxon>
        <taxon>Sordariomycetes</taxon>
        <taxon>Hypocreomycetidae</taxon>
        <taxon>Glomerellales</taxon>
        <taxon>Glomerellaceae</taxon>
        <taxon>Colletotrichum</taxon>
        <taxon>Colletotrichum gloeosporioides species complex</taxon>
    </lineage>
</organism>
<name>T0KX97_COLGC</name>
<dbReference type="InterPro" id="IPR052895">
    <property type="entry name" value="HetReg/Transcr_Mod"/>
</dbReference>
<gene>
    <name evidence="2" type="ORF">CGLO_17255</name>
</gene>